<name>A0AAW2NIU6_9LAMI</name>
<sequence length="103" mass="11386">MEGVPINRLAVHANGIELHDHKSMQDCETSDDSKIDVAVRSSPVTTTSWSSSGNMNNGSRKSRIIVLTKCGTEKIPVEVNSLDNVGERRKKLWKLKLDLPQEG</sequence>
<gene>
    <name evidence="1" type="ORF">Sangu_1203200</name>
</gene>
<evidence type="ECO:0000313" key="1">
    <source>
        <dbReference type="EMBL" id="KAL0343158.1"/>
    </source>
</evidence>
<protein>
    <submittedName>
        <fullName evidence="1">Uncharacterized protein</fullName>
    </submittedName>
</protein>
<dbReference type="AlphaFoldDB" id="A0AAW2NIU6"/>
<accession>A0AAW2NIU6</accession>
<reference evidence="1" key="1">
    <citation type="submission" date="2020-06" db="EMBL/GenBank/DDBJ databases">
        <authorList>
            <person name="Li T."/>
            <person name="Hu X."/>
            <person name="Zhang T."/>
            <person name="Song X."/>
            <person name="Zhang H."/>
            <person name="Dai N."/>
            <person name="Sheng W."/>
            <person name="Hou X."/>
            <person name="Wei L."/>
        </authorList>
    </citation>
    <scope>NUCLEOTIDE SEQUENCE</scope>
    <source>
        <strain evidence="1">G01</strain>
        <tissue evidence="1">Leaf</tissue>
    </source>
</reference>
<proteinExistence type="predicted"/>
<dbReference type="EMBL" id="JACGWK010000007">
    <property type="protein sequence ID" value="KAL0343158.1"/>
    <property type="molecule type" value="Genomic_DNA"/>
</dbReference>
<organism evidence="1">
    <name type="scientific">Sesamum angustifolium</name>
    <dbReference type="NCBI Taxonomy" id="2727405"/>
    <lineage>
        <taxon>Eukaryota</taxon>
        <taxon>Viridiplantae</taxon>
        <taxon>Streptophyta</taxon>
        <taxon>Embryophyta</taxon>
        <taxon>Tracheophyta</taxon>
        <taxon>Spermatophyta</taxon>
        <taxon>Magnoliopsida</taxon>
        <taxon>eudicotyledons</taxon>
        <taxon>Gunneridae</taxon>
        <taxon>Pentapetalae</taxon>
        <taxon>asterids</taxon>
        <taxon>lamiids</taxon>
        <taxon>Lamiales</taxon>
        <taxon>Pedaliaceae</taxon>
        <taxon>Sesamum</taxon>
    </lineage>
</organism>
<dbReference type="InterPro" id="IPR029071">
    <property type="entry name" value="Ubiquitin-like_domsf"/>
</dbReference>
<reference evidence="1" key="2">
    <citation type="journal article" date="2024" name="Plant">
        <title>Genomic evolution and insights into agronomic trait innovations of Sesamum species.</title>
        <authorList>
            <person name="Miao H."/>
            <person name="Wang L."/>
            <person name="Qu L."/>
            <person name="Liu H."/>
            <person name="Sun Y."/>
            <person name="Le M."/>
            <person name="Wang Q."/>
            <person name="Wei S."/>
            <person name="Zheng Y."/>
            <person name="Lin W."/>
            <person name="Duan Y."/>
            <person name="Cao H."/>
            <person name="Xiong S."/>
            <person name="Wang X."/>
            <person name="Wei L."/>
            <person name="Li C."/>
            <person name="Ma Q."/>
            <person name="Ju M."/>
            <person name="Zhao R."/>
            <person name="Li G."/>
            <person name="Mu C."/>
            <person name="Tian Q."/>
            <person name="Mei H."/>
            <person name="Zhang T."/>
            <person name="Gao T."/>
            <person name="Zhang H."/>
        </authorList>
    </citation>
    <scope>NUCLEOTIDE SEQUENCE</scope>
    <source>
        <strain evidence="1">G01</strain>
    </source>
</reference>
<dbReference type="SUPFAM" id="SSF54236">
    <property type="entry name" value="Ubiquitin-like"/>
    <property type="match status" value="1"/>
</dbReference>
<comment type="caution">
    <text evidence="1">The sequence shown here is derived from an EMBL/GenBank/DDBJ whole genome shotgun (WGS) entry which is preliminary data.</text>
</comment>